<reference evidence="1 2" key="1">
    <citation type="submission" date="2024-05" db="EMBL/GenBank/DDBJ databases">
        <title>A draft genome resource for the thread blight pathogen Marasmius tenuissimus strain MS-2.</title>
        <authorList>
            <person name="Yulfo-Soto G.E."/>
            <person name="Baruah I.K."/>
            <person name="Amoako-Attah I."/>
            <person name="Bukari Y."/>
            <person name="Meinhardt L.W."/>
            <person name="Bailey B.A."/>
            <person name="Cohen S.P."/>
        </authorList>
    </citation>
    <scope>NUCLEOTIDE SEQUENCE [LARGE SCALE GENOMIC DNA]</scope>
    <source>
        <strain evidence="1 2">MS-2</strain>
    </source>
</reference>
<name>A0ABR2ZQF6_9AGAR</name>
<gene>
    <name evidence="1" type="primary">ATP2_2</name>
    <name evidence="1" type="ORF">AAF712_009519</name>
</gene>
<dbReference type="Gene3D" id="3.40.50.12240">
    <property type="match status" value="1"/>
</dbReference>
<keyword evidence="2" id="KW-1185">Reference proteome</keyword>
<dbReference type="EMBL" id="JBBXMP010000078">
    <property type="protein sequence ID" value="KAL0063598.1"/>
    <property type="molecule type" value="Genomic_DNA"/>
</dbReference>
<protein>
    <submittedName>
        <fullName evidence="1">Atp2, beta subunit of the F1 sector of mitochondrial F1F0 ATP synthase</fullName>
    </submittedName>
</protein>
<accession>A0ABR2ZQF6</accession>
<sequence>MNVINITEDTVTASSLTPPPTSMFLSWFPLVLLTTPDALKTGIKVVDLITPYTRGGKIGLFGVAGGAGVRKTVDSGTDHQCCEGSWWFIHLL</sequence>
<dbReference type="Proteomes" id="UP001437256">
    <property type="component" value="Unassembled WGS sequence"/>
</dbReference>
<evidence type="ECO:0000313" key="2">
    <source>
        <dbReference type="Proteomes" id="UP001437256"/>
    </source>
</evidence>
<organism evidence="1 2">
    <name type="scientific">Marasmius tenuissimus</name>
    <dbReference type="NCBI Taxonomy" id="585030"/>
    <lineage>
        <taxon>Eukaryota</taxon>
        <taxon>Fungi</taxon>
        <taxon>Dikarya</taxon>
        <taxon>Basidiomycota</taxon>
        <taxon>Agaricomycotina</taxon>
        <taxon>Agaricomycetes</taxon>
        <taxon>Agaricomycetidae</taxon>
        <taxon>Agaricales</taxon>
        <taxon>Marasmiineae</taxon>
        <taxon>Marasmiaceae</taxon>
        <taxon>Marasmius</taxon>
    </lineage>
</organism>
<proteinExistence type="predicted"/>
<evidence type="ECO:0000313" key="1">
    <source>
        <dbReference type="EMBL" id="KAL0063598.1"/>
    </source>
</evidence>
<comment type="caution">
    <text evidence="1">The sequence shown here is derived from an EMBL/GenBank/DDBJ whole genome shotgun (WGS) entry which is preliminary data.</text>
</comment>